<name>A0ABT7WH91_9FLAO</name>
<protein>
    <recommendedName>
        <fullName evidence="3">Lipocalin-like domain-containing protein</fullName>
    </recommendedName>
</protein>
<comment type="caution">
    <text evidence="1">The sequence shown here is derived from an EMBL/GenBank/DDBJ whole genome shotgun (WGS) entry which is preliminary data.</text>
</comment>
<evidence type="ECO:0000313" key="1">
    <source>
        <dbReference type="EMBL" id="MDM9632294.1"/>
    </source>
</evidence>
<evidence type="ECO:0008006" key="3">
    <source>
        <dbReference type="Google" id="ProtNLM"/>
    </source>
</evidence>
<organism evidence="1 2">
    <name type="scientific">Robiginitalea aurantiaca</name>
    <dbReference type="NCBI Taxonomy" id="3056915"/>
    <lineage>
        <taxon>Bacteria</taxon>
        <taxon>Pseudomonadati</taxon>
        <taxon>Bacteroidota</taxon>
        <taxon>Flavobacteriia</taxon>
        <taxon>Flavobacteriales</taxon>
        <taxon>Flavobacteriaceae</taxon>
        <taxon>Robiginitalea</taxon>
    </lineage>
</organism>
<sequence>MNRLLSILSLFVLLTACETESNDPLDGNSLYGTWQLSDVLFDPGDGSGIFMPRDSGEELTLHPNGTLVANWDPCRLNGPVGEENKGKYLETGTRRFELLCATQENLFAEGVLEDGFLLLYYPCTEPCVYRFYKTADLRE</sequence>
<proteinExistence type="predicted"/>
<dbReference type="PROSITE" id="PS51257">
    <property type="entry name" value="PROKAR_LIPOPROTEIN"/>
    <property type="match status" value="1"/>
</dbReference>
<gene>
    <name evidence="1" type="ORF">QU605_12485</name>
</gene>
<accession>A0ABT7WH91</accession>
<dbReference type="RefSeq" id="WP_289725660.1">
    <property type="nucleotide sequence ID" value="NZ_JAUDUY010000007.1"/>
</dbReference>
<keyword evidence="2" id="KW-1185">Reference proteome</keyword>
<dbReference type="Proteomes" id="UP001174839">
    <property type="component" value="Unassembled WGS sequence"/>
</dbReference>
<reference evidence="1" key="1">
    <citation type="submission" date="2023-06" db="EMBL/GenBank/DDBJ databases">
        <title>Robiginitalea aurantiacus sp. nov. and Algoriphagus sediminis sp. nov., isolated from coastal sediment.</title>
        <authorList>
            <person name="Zhou Z.Y."/>
            <person name="An J."/>
            <person name="Jia Y.W."/>
            <person name="Du Z.J."/>
        </authorList>
    </citation>
    <scope>NUCLEOTIDE SEQUENCE</scope>
    <source>
        <strain evidence="1">M39</strain>
    </source>
</reference>
<dbReference type="EMBL" id="JAUDUY010000007">
    <property type="protein sequence ID" value="MDM9632294.1"/>
    <property type="molecule type" value="Genomic_DNA"/>
</dbReference>
<evidence type="ECO:0000313" key="2">
    <source>
        <dbReference type="Proteomes" id="UP001174839"/>
    </source>
</evidence>